<feature type="transmembrane region" description="Helical" evidence="2">
    <location>
        <begin position="20"/>
        <end position="49"/>
    </location>
</feature>
<dbReference type="Pfam" id="PF14333">
    <property type="entry name" value="DUF4389"/>
    <property type="match status" value="1"/>
</dbReference>
<proteinExistence type="predicted"/>
<feature type="region of interest" description="Disordered" evidence="1">
    <location>
        <begin position="111"/>
        <end position="175"/>
    </location>
</feature>
<keyword evidence="2" id="KW-0812">Transmembrane</keyword>
<dbReference type="InterPro" id="IPR025498">
    <property type="entry name" value="DUF4389"/>
</dbReference>
<sequence length="175" mass="19092">MKNDELKRNLTSGSQWVRLLYMVLFAICLEIAGFVLLAVVVLQFLFSIINGSANDNLRRLGDQLASYVYQAIQFLIYNTEEKPFPFSEWPESDVEDLSGYEGAEEVSAEVVSKKGKGGTAKKAAQTEEEAEDAIILGTDESVKQPKSGLAKDRADEPPAAKSDEPGESGERAGKA</sequence>
<gene>
    <name evidence="3" type="ORF">M8T91_06470</name>
</gene>
<evidence type="ECO:0000313" key="4">
    <source>
        <dbReference type="Proteomes" id="UP001321520"/>
    </source>
</evidence>
<keyword evidence="2" id="KW-1133">Transmembrane helix</keyword>
<name>A0ABY9EFM4_9GAMM</name>
<evidence type="ECO:0000313" key="3">
    <source>
        <dbReference type="EMBL" id="WKD51062.1"/>
    </source>
</evidence>
<dbReference type="EMBL" id="CP098023">
    <property type="protein sequence ID" value="WKD51062.1"/>
    <property type="molecule type" value="Genomic_DNA"/>
</dbReference>
<dbReference type="Proteomes" id="UP001321520">
    <property type="component" value="Chromosome"/>
</dbReference>
<keyword evidence="2" id="KW-0472">Membrane</keyword>
<reference evidence="3 4" key="1">
    <citation type="submission" date="2022-05" db="EMBL/GenBank/DDBJ databases">
        <title>Microbulbifer sp. nov., isolated from sponge.</title>
        <authorList>
            <person name="Gao L."/>
        </authorList>
    </citation>
    <scope>NUCLEOTIDE SEQUENCE [LARGE SCALE GENOMIC DNA]</scope>
    <source>
        <strain evidence="3 4">MI-G</strain>
    </source>
</reference>
<organism evidence="3 4">
    <name type="scientific">Microbulbifer spongiae</name>
    <dbReference type="NCBI Taxonomy" id="2944933"/>
    <lineage>
        <taxon>Bacteria</taxon>
        <taxon>Pseudomonadati</taxon>
        <taxon>Pseudomonadota</taxon>
        <taxon>Gammaproteobacteria</taxon>
        <taxon>Cellvibrionales</taxon>
        <taxon>Microbulbiferaceae</taxon>
        <taxon>Microbulbifer</taxon>
    </lineage>
</organism>
<evidence type="ECO:0000256" key="2">
    <source>
        <dbReference type="SAM" id="Phobius"/>
    </source>
</evidence>
<keyword evidence="4" id="KW-1185">Reference proteome</keyword>
<feature type="compositionally biased region" description="Basic and acidic residues" evidence="1">
    <location>
        <begin position="149"/>
        <end position="175"/>
    </location>
</feature>
<evidence type="ECO:0000256" key="1">
    <source>
        <dbReference type="SAM" id="MobiDB-lite"/>
    </source>
</evidence>
<protein>
    <submittedName>
        <fullName evidence="3">DUF4389 domain-containing protein</fullName>
    </submittedName>
</protein>
<dbReference type="RefSeq" id="WP_301417973.1">
    <property type="nucleotide sequence ID" value="NZ_CP098023.1"/>
</dbReference>
<accession>A0ABY9EFM4</accession>